<dbReference type="AlphaFoldDB" id="A0A2D0N547"/>
<dbReference type="SUPFAM" id="SSF109854">
    <property type="entry name" value="DinB/YfiT-like putative metalloenzymes"/>
    <property type="match status" value="1"/>
</dbReference>
<dbReference type="Pfam" id="PF12867">
    <property type="entry name" value="DinB_2"/>
    <property type="match status" value="1"/>
</dbReference>
<feature type="domain" description="DinB-like" evidence="1">
    <location>
        <begin position="30"/>
        <end position="145"/>
    </location>
</feature>
<accession>A0A2D0N547</accession>
<reference evidence="2 3" key="1">
    <citation type="submission" date="2017-10" db="EMBL/GenBank/DDBJ databases">
        <title>The draft genome sequence of Lewinella nigricans NBRC 102662.</title>
        <authorList>
            <person name="Wang K."/>
        </authorList>
    </citation>
    <scope>NUCLEOTIDE SEQUENCE [LARGE SCALE GENOMIC DNA]</scope>
    <source>
        <strain evidence="2 3">NBRC 102662</strain>
    </source>
</reference>
<evidence type="ECO:0000259" key="1">
    <source>
        <dbReference type="Pfam" id="PF12867"/>
    </source>
</evidence>
<comment type="caution">
    <text evidence="2">The sequence shown here is derived from an EMBL/GenBank/DDBJ whole genome shotgun (WGS) entry which is preliminary data.</text>
</comment>
<organism evidence="2 3">
    <name type="scientific">Flavilitoribacter nigricans (strain ATCC 23147 / DSM 23189 / NBRC 102662 / NCIMB 1420 / SS-2)</name>
    <name type="common">Lewinella nigricans</name>
    <dbReference type="NCBI Taxonomy" id="1122177"/>
    <lineage>
        <taxon>Bacteria</taxon>
        <taxon>Pseudomonadati</taxon>
        <taxon>Bacteroidota</taxon>
        <taxon>Saprospiria</taxon>
        <taxon>Saprospirales</taxon>
        <taxon>Lewinellaceae</taxon>
        <taxon>Flavilitoribacter</taxon>
    </lineage>
</organism>
<dbReference type="OrthoDB" id="9814103at2"/>
<dbReference type="InterPro" id="IPR034660">
    <property type="entry name" value="DinB/YfiT-like"/>
</dbReference>
<dbReference type="EMBL" id="PDUD01000030">
    <property type="protein sequence ID" value="PHN03625.1"/>
    <property type="molecule type" value="Genomic_DNA"/>
</dbReference>
<sequence>MNLSEKLAKHVRGVHFGGNWSDSNLKDQLSDVSWQQANQKIGDLNTILALTYHINYYVGGVLQVLRGSPLDIRDKFSFDHSAITSAEDWQNLLEKMLQEGEEFAAAIEQLPDAKLEEAFVDEKYGTYHSNLIGIIEHTHYHLGQIALIKKMVQADEK</sequence>
<keyword evidence="3" id="KW-1185">Reference proteome</keyword>
<dbReference type="InterPro" id="IPR024775">
    <property type="entry name" value="DinB-like"/>
</dbReference>
<name>A0A2D0N547_FLAN2</name>
<evidence type="ECO:0000313" key="3">
    <source>
        <dbReference type="Proteomes" id="UP000223913"/>
    </source>
</evidence>
<proteinExistence type="predicted"/>
<gene>
    <name evidence="2" type="ORF">CRP01_25540</name>
</gene>
<evidence type="ECO:0000313" key="2">
    <source>
        <dbReference type="EMBL" id="PHN03625.1"/>
    </source>
</evidence>
<dbReference type="Proteomes" id="UP000223913">
    <property type="component" value="Unassembled WGS sequence"/>
</dbReference>
<dbReference type="RefSeq" id="WP_099152952.1">
    <property type="nucleotide sequence ID" value="NZ_PDUD01000030.1"/>
</dbReference>
<dbReference type="Gene3D" id="1.20.120.450">
    <property type="entry name" value="dinb family like domain"/>
    <property type="match status" value="1"/>
</dbReference>
<protein>
    <submittedName>
        <fullName evidence="2">DUF1572 domain-containing protein</fullName>
    </submittedName>
</protein>